<feature type="chain" id="PRO_5045593213" description="Wall-associated receptor kinase C-terminal domain-containing protein" evidence="1">
    <location>
        <begin position="26"/>
        <end position="272"/>
    </location>
</feature>
<gene>
    <name evidence="2" type="ORF">P3X46_009897</name>
</gene>
<name>A0ABQ9MEE9_HEVBR</name>
<reference evidence="2" key="1">
    <citation type="journal article" date="2023" name="Plant Biotechnol. J.">
        <title>Chromosome-level wild Hevea brasiliensis genome provides new tools for genomic-assisted breeding and valuable loci to elevate rubber yield.</title>
        <authorList>
            <person name="Cheng H."/>
            <person name="Song X."/>
            <person name="Hu Y."/>
            <person name="Wu T."/>
            <person name="Yang Q."/>
            <person name="An Z."/>
            <person name="Feng S."/>
            <person name="Deng Z."/>
            <person name="Wu W."/>
            <person name="Zeng X."/>
            <person name="Tu M."/>
            <person name="Wang X."/>
            <person name="Huang H."/>
        </authorList>
    </citation>
    <scope>NUCLEOTIDE SEQUENCE</scope>
    <source>
        <strain evidence="2">MT/VB/25A 57/8</strain>
    </source>
</reference>
<evidence type="ECO:0000313" key="2">
    <source>
        <dbReference type="EMBL" id="KAJ9177975.1"/>
    </source>
</evidence>
<sequence length="272" mass="30100">MHTFKKLKFLYPLLILNLFFLTCQSQHSSTTFCGKIPIQSPFLSSNSTVPSPLNHMILCRSQKLFFRTSLGLFPVSSVDYTTKTLIISHPSCSSSRHFVSPALLSAGFPTPPKPNSLLLFNCSTKIYPMTSFKGNNTSLKGCAASSETQQLEGPYSCLLVNDVEKLDKGFHPKDLNCSHYSRVYRSSSNDDYNKEYELGTRISFDIPDHVPDICNECGKPNGNCGVGLRCICHPKECRDKVISMAGSVKPFGNNALLSILSSLVVLVSFMNF</sequence>
<keyword evidence="1" id="KW-0732">Signal</keyword>
<evidence type="ECO:0000256" key="1">
    <source>
        <dbReference type="SAM" id="SignalP"/>
    </source>
</evidence>
<organism evidence="2 3">
    <name type="scientific">Hevea brasiliensis</name>
    <name type="common">Para rubber tree</name>
    <name type="synonym">Siphonia brasiliensis</name>
    <dbReference type="NCBI Taxonomy" id="3981"/>
    <lineage>
        <taxon>Eukaryota</taxon>
        <taxon>Viridiplantae</taxon>
        <taxon>Streptophyta</taxon>
        <taxon>Embryophyta</taxon>
        <taxon>Tracheophyta</taxon>
        <taxon>Spermatophyta</taxon>
        <taxon>Magnoliopsida</taxon>
        <taxon>eudicotyledons</taxon>
        <taxon>Gunneridae</taxon>
        <taxon>Pentapetalae</taxon>
        <taxon>rosids</taxon>
        <taxon>fabids</taxon>
        <taxon>Malpighiales</taxon>
        <taxon>Euphorbiaceae</taxon>
        <taxon>Crotonoideae</taxon>
        <taxon>Micrandreae</taxon>
        <taxon>Hevea</taxon>
    </lineage>
</organism>
<evidence type="ECO:0008006" key="4">
    <source>
        <dbReference type="Google" id="ProtNLM"/>
    </source>
</evidence>
<accession>A0ABQ9MEE9</accession>
<dbReference type="PANTHER" id="PTHR33355">
    <property type="entry name" value="WALL-ASSOCIATED RECEPTOR KINASE CARBOXY-TERMINAL PROTEIN-RELATED"/>
    <property type="match status" value="1"/>
</dbReference>
<keyword evidence="3" id="KW-1185">Reference proteome</keyword>
<dbReference type="EMBL" id="JARPOI010000006">
    <property type="protein sequence ID" value="KAJ9177975.1"/>
    <property type="molecule type" value="Genomic_DNA"/>
</dbReference>
<dbReference type="Proteomes" id="UP001174677">
    <property type="component" value="Chromosome 6"/>
</dbReference>
<evidence type="ECO:0000313" key="3">
    <source>
        <dbReference type="Proteomes" id="UP001174677"/>
    </source>
</evidence>
<comment type="caution">
    <text evidence="2">The sequence shown here is derived from an EMBL/GenBank/DDBJ whole genome shotgun (WGS) entry which is preliminary data.</text>
</comment>
<protein>
    <recommendedName>
        <fullName evidence="4">Wall-associated receptor kinase C-terminal domain-containing protein</fullName>
    </recommendedName>
</protein>
<dbReference type="PANTHER" id="PTHR33355:SF11">
    <property type="entry name" value="WALL-ASSOCIATED RECEPTOR KINASE GALACTURONAN-BINDING DOMAIN-CONTAINING PROTEIN"/>
    <property type="match status" value="1"/>
</dbReference>
<feature type="signal peptide" evidence="1">
    <location>
        <begin position="1"/>
        <end position="25"/>
    </location>
</feature>
<proteinExistence type="predicted"/>